<evidence type="ECO:0000313" key="6">
    <source>
        <dbReference type="Proteomes" id="UP000540191"/>
    </source>
</evidence>
<feature type="region of interest" description="Disordered" evidence="3">
    <location>
        <begin position="248"/>
        <end position="269"/>
    </location>
</feature>
<accession>A0A7W7GMS3</accession>
<name>A0A7W7GMS3_9MICC</name>
<evidence type="ECO:0000256" key="3">
    <source>
        <dbReference type="SAM" id="MobiDB-lite"/>
    </source>
</evidence>
<dbReference type="Proteomes" id="UP000540191">
    <property type="component" value="Unassembled WGS sequence"/>
</dbReference>
<dbReference type="RefSeq" id="WP_246418681.1">
    <property type="nucleotide sequence ID" value="NZ_JACHNA010000001.1"/>
</dbReference>
<dbReference type="InterPro" id="IPR002123">
    <property type="entry name" value="Plipid/glycerol_acylTrfase"/>
</dbReference>
<proteinExistence type="predicted"/>
<dbReference type="GO" id="GO:0006654">
    <property type="term" value="P:phosphatidic acid biosynthetic process"/>
    <property type="evidence" value="ECO:0007669"/>
    <property type="project" value="TreeGrafter"/>
</dbReference>
<dbReference type="CDD" id="cd07989">
    <property type="entry name" value="LPLAT_AGPAT-like"/>
    <property type="match status" value="1"/>
</dbReference>
<dbReference type="SMART" id="SM00563">
    <property type="entry name" value="PlsC"/>
    <property type="match status" value="1"/>
</dbReference>
<dbReference type="AlphaFoldDB" id="A0A7W7GMS3"/>
<dbReference type="GO" id="GO:0003841">
    <property type="term" value="F:1-acylglycerol-3-phosphate O-acyltransferase activity"/>
    <property type="evidence" value="ECO:0007669"/>
    <property type="project" value="UniProtKB-EC"/>
</dbReference>
<evidence type="ECO:0000256" key="1">
    <source>
        <dbReference type="ARBA" id="ARBA00022679"/>
    </source>
</evidence>
<organism evidence="5 6">
    <name type="scientific">Micrococcus cohnii</name>
    <dbReference type="NCBI Taxonomy" id="993416"/>
    <lineage>
        <taxon>Bacteria</taxon>
        <taxon>Bacillati</taxon>
        <taxon>Actinomycetota</taxon>
        <taxon>Actinomycetes</taxon>
        <taxon>Micrococcales</taxon>
        <taxon>Micrococcaceae</taxon>
        <taxon>Micrococcus</taxon>
    </lineage>
</organism>
<feature type="compositionally biased region" description="Low complexity" evidence="3">
    <location>
        <begin position="14"/>
        <end position="30"/>
    </location>
</feature>
<dbReference type="PANTHER" id="PTHR10434">
    <property type="entry name" value="1-ACYL-SN-GLYCEROL-3-PHOSPHATE ACYLTRANSFERASE"/>
    <property type="match status" value="1"/>
</dbReference>
<feature type="region of interest" description="Disordered" evidence="3">
    <location>
        <begin position="1"/>
        <end position="30"/>
    </location>
</feature>
<sequence length="269" mass="28824">MRAAPATAEDGVLPAAGADTPTTPSAPASARPALSTRLGFMAAAVIVRPAMRLLVRQRWEHVERIPRSGAILAVNHISEIDPVSIAHMVYNRGMLPTFLAKSELWDVPVLGTVLDVLGMVPVQRVGDGGRSLEAARGVLDRGGAVIVYPEGTVTRDPDGWPMAGRSGAVRLALQTGAPLVPVGQWGIHQLLPYRARRLAVWPRKTARVLVGHPVDLSDLRQSAGTASALREGTDRMMEAITDLVGHLRGQRPPERRFDPRGRGAAEVRA</sequence>
<protein>
    <submittedName>
        <fullName evidence="5">1-acyl-sn-glycerol-3-phosphate acyltransferase</fullName>
        <ecNumber evidence="5">2.3.1.51</ecNumber>
    </submittedName>
</protein>
<dbReference type="SUPFAM" id="SSF69593">
    <property type="entry name" value="Glycerol-3-phosphate (1)-acyltransferase"/>
    <property type="match status" value="1"/>
</dbReference>
<gene>
    <name evidence="5" type="ORF">HDA30_000514</name>
</gene>
<evidence type="ECO:0000259" key="4">
    <source>
        <dbReference type="SMART" id="SM00563"/>
    </source>
</evidence>
<keyword evidence="2 5" id="KW-0012">Acyltransferase</keyword>
<keyword evidence="6" id="KW-1185">Reference proteome</keyword>
<evidence type="ECO:0000256" key="2">
    <source>
        <dbReference type="ARBA" id="ARBA00023315"/>
    </source>
</evidence>
<dbReference type="Pfam" id="PF01553">
    <property type="entry name" value="Acyltransferase"/>
    <property type="match status" value="1"/>
</dbReference>
<evidence type="ECO:0000313" key="5">
    <source>
        <dbReference type="EMBL" id="MBB4735006.1"/>
    </source>
</evidence>
<dbReference type="EMBL" id="JACHNA010000001">
    <property type="protein sequence ID" value="MBB4735006.1"/>
    <property type="molecule type" value="Genomic_DNA"/>
</dbReference>
<feature type="domain" description="Phospholipid/glycerol acyltransferase" evidence="4">
    <location>
        <begin position="70"/>
        <end position="187"/>
    </location>
</feature>
<dbReference type="EC" id="2.3.1.51" evidence="5"/>
<reference evidence="5 6" key="1">
    <citation type="submission" date="2020-08" db="EMBL/GenBank/DDBJ databases">
        <title>Sequencing the genomes of 1000 actinobacteria strains.</title>
        <authorList>
            <person name="Klenk H.-P."/>
        </authorList>
    </citation>
    <scope>NUCLEOTIDE SEQUENCE [LARGE SCALE GENOMIC DNA]</scope>
    <source>
        <strain evidence="5 6">DSM 23974</strain>
    </source>
</reference>
<comment type="caution">
    <text evidence="5">The sequence shown here is derived from an EMBL/GenBank/DDBJ whole genome shotgun (WGS) entry which is preliminary data.</text>
</comment>
<dbReference type="GO" id="GO:0005886">
    <property type="term" value="C:plasma membrane"/>
    <property type="evidence" value="ECO:0007669"/>
    <property type="project" value="TreeGrafter"/>
</dbReference>
<feature type="compositionally biased region" description="Basic and acidic residues" evidence="3">
    <location>
        <begin position="251"/>
        <end position="269"/>
    </location>
</feature>
<dbReference type="PANTHER" id="PTHR10434:SF55">
    <property type="entry name" value="POSSIBLE ACYLTRANSFERASE"/>
    <property type="match status" value="1"/>
</dbReference>
<keyword evidence="1 5" id="KW-0808">Transferase</keyword>